<organism evidence="1 2">
    <name type="scientific">Mythimna loreyi</name>
    <dbReference type="NCBI Taxonomy" id="667449"/>
    <lineage>
        <taxon>Eukaryota</taxon>
        <taxon>Metazoa</taxon>
        <taxon>Ecdysozoa</taxon>
        <taxon>Arthropoda</taxon>
        <taxon>Hexapoda</taxon>
        <taxon>Insecta</taxon>
        <taxon>Pterygota</taxon>
        <taxon>Neoptera</taxon>
        <taxon>Endopterygota</taxon>
        <taxon>Lepidoptera</taxon>
        <taxon>Glossata</taxon>
        <taxon>Ditrysia</taxon>
        <taxon>Noctuoidea</taxon>
        <taxon>Noctuidae</taxon>
        <taxon>Noctuinae</taxon>
        <taxon>Hadenini</taxon>
        <taxon>Mythimna</taxon>
    </lineage>
</organism>
<reference evidence="1" key="1">
    <citation type="submission" date="2023-03" db="EMBL/GenBank/DDBJ databases">
        <title>Chromosome-level genomes of two armyworms, Mythimna separata and Mythimna loreyi, provide insights into the biosynthesis and reception of sex pheromones.</title>
        <authorList>
            <person name="Zhao H."/>
        </authorList>
    </citation>
    <scope>NUCLEOTIDE SEQUENCE</scope>
    <source>
        <strain evidence="1">BeijingLab</strain>
    </source>
</reference>
<accession>A0ACC2Q6L9</accession>
<name>A0ACC2Q6L9_9NEOP</name>
<proteinExistence type="predicted"/>
<gene>
    <name evidence="1" type="ORF">PYW08_010827</name>
</gene>
<evidence type="ECO:0000313" key="2">
    <source>
        <dbReference type="Proteomes" id="UP001231649"/>
    </source>
</evidence>
<keyword evidence="2" id="KW-1185">Reference proteome</keyword>
<protein>
    <submittedName>
        <fullName evidence="1">Uncharacterized protein</fullName>
    </submittedName>
</protein>
<sequence>MESGEDEDGSDMDSLFNCEKDYIEPKTVCVEIHKDSEKRSAEKRKKTEQESTDDVDDENDDDFITVSRKNPKRLNRTESVQLQSKMRLDLDRENNKIKHEVCITSIESIPKQMALARLLKCENIKNIIRIKYKSFNKVLIQFQEKEDAISLLEN</sequence>
<comment type="caution">
    <text evidence="1">The sequence shown here is derived from an EMBL/GenBank/DDBJ whole genome shotgun (WGS) entry which is preliminary data.</text>
</comment>
<dbReference type="EMBL" id="CM056804">
    <property type="protein sequence ID" value="KAJ8706201.1"/>
    <property type="molecule type" value="Genomic_DNA"/>
</dbReference>
<evidence type="ECO:0000313" key="1">
    <source>
        <dbReference type="EMBL" id="KAJ8706201.1"/>
    </source>
</evidence>
<dbReference type="Proteomes" id="UP001231649">
    <property type="component" value="Chromosome 28"/>
</dbReference>